<proteinExistence type="predicted"/>
<protein>
    <submittedName>
        <fullName evidence="1">Uncharacterized protein</fullName>
    </submittedName>
</protein>
<evidence type="ECO:0000313" key="1">
    <source>
        <dbReference type="EMBL" id="CDX60229.1"/>
    </source>
</evidence>
<reference evidence="2" key="1">
    <citation type="submission" date="2014-08" db="EMBL/GenBank/DDBJ databases">
        <authorList>
            <person name="Edwards T."/>
        </authorList>
    </citation>
    <scope>NUCLEOTIDE SEQUENCE [LARGE SCALE GENOMIC DNA]</scope>
</reference>
<accession>A0A0K2W3F4</accession>
<dbReference type="AntiFam" id="ANF00012">
    <property type="entry name" value="tRNA translation"/>
</dbReference>
<name>A0A0K2W3F4_MESPL</name>
<gene>
    <name evidence="1" type="ORF">MPL1032_30113</name>
</gene>
<organism evidence="1 2">
    <name type="scientific">Mesorhizobium plurifarium</name>
    <dbReference type="NCBI Taxonomy" id="69974"/>
    <lineage>
        <taxon>Bacteria</taxon>
        <taxon>Pseudomonadati</taxon>
        <taxon>Pseudomonadota</taxon>
        <taxon>Alphaproteobacteria</taxon>
        <taxon>Hyphomicrobiales</taxon>
        <taxon>Phyllobacteriaceae</taxon>
        <taxon>Mesorhizobium</taxon>
    </lineage>
</organism>
<evidence type="ECO:0000313" key="2">
    <source>
        <dbReference type="Proteomes" id="UP000182888"/>
    </source>
</evidence>
<dbReference type="Proteomes" id="UP000182888">
    <property type="component" value="Unassembled WGS sequence"/>
</dbReference>
<sequence>MQNKAFRKISRLGRDGAQRRIRTTDTRIFSPLLYQLSYLGLCRLTGSPAGFHEGTRRRPLKARGL</sequence>
<dbReference type="EMBL" id="CCND01000023">
    <property type="protein sequence ID" value="CDX60229.1"/>
    <property type="molecule type" value="Genomic_DNA"/>
</dbReference>
<dbReference type="AlphaFoldDB" id="A0A0K2W3F4"/>